<evidence type="ECO:0008006" key="3">
    <source>
        <dbReference type="Google" id="ProtNLM"/>
    </source>
</evidence>
<reference evidence="2" key="1">
    <citation type="submission" date="2017-08" db="EMBL/GenBank/DDBJ databases">
        <authorList>
            <person name="Varghese N."/>
            <person name="Submissions S."/>
        </authorList>
    </citation>
    <scope>NUCLEOTIDE SEQUENCE [LARGE SCALE GENOMIC DNA]</scope>
    <source>
        <strain evidence="2">USBA17B2</strain>
    </source>
</reference>
<evidence type="ECO:0000313" key="2">
    <source>
        <dbReference type="Proteomes" id="UP000219688"/>
    </source>
</evidence>
<organism evidence="1 2">
    <name type="scientific">Ornithinimicrobium cerasi</name>
    <dbReference type="NCBI Taxonomy" id="2248773"/>
    <lineage>
        <taxon>Bacteria</taxon>
        <taxon>Bacillati</taxon>
        <taxon>Actinomycetota</taxon>
        <taxon>Actinomycetes</taxon>
        <taxon>Micrococcales</taxon>
        <taxon>Ornithinimicrobiaceae</taxon>
        <taxon>Ornithinimicrobium</taxon>
    </lineage>
</organism>
<dbReference type="AlphaFoldDB" id="A0A285VC16"/>
<gene>
    <name evidence="1" type="ORF">SAMN05421879_101217</name>
</gene>
<dbReference type="EMBL" id="OBQK01000001">
    <property type="protein sequence ID" value="SOC51507.1"/>
    <property type="molecule type" value="Genomic_DNA"/>
</dbReference>
<protein>
    <recommendedName>
        <fullName evidence="3">WXG100 family type VII secretion target</fullName>
    </recommendedName>
</protein>
<accession>A0A285VC16</accession>
<dbReference type="Proteomes" id="UP000219688">
    <property type="component" value="Unassembled WGS sequence"/>
</dbReference>
<proteinExistence type="predicted"/>
<sequence length="103" mass="10825">MSDDEVTMVTNTYKNALRSARSACAGPAADLERALSAARVAMDGGAWQGPMGQDFSGELDHHRAALNDAGPAAMATLDAAIAAQPETVPSTAWQVRWQRSGPR</sequence>
<dbReference type="RefSeq" id="WP_097186988.1">
    <property type="nucleotide sequence ID" value="NZ_OBQK01000001.1"/>
</dbReference>
<evidence type="ECO:0000313" key="1">
    <source>
        <dbReference type="EMBL" id="SOC51507.1"/>
    </source>
</evidence>
<name>A0A285VC16_9MICO</name>
<keyword evidence="2" id="KW-1185">Reference proteome</keyword>